<evidence type="ECO:0000313" key="1">
    <source>
        <dbReference type="EMBL" id="CAB4610521.1"/>
    </source>
</evidence>
<name>A0A6J6HAA5_9ZZZZ</name>
<dbReference type="AlphaFoldDB" id="A0A6J6HAA5"/>
<reference evidence="1" key="1">
    <citation type="submission" date="2020-05" db="EMBL/GenBank/DDBJ databases">
        <authorList>
            <person name="Chiriac C."/>
            <person name="Salcher M."/>
            <person name="Ghai R."/>
            <person name="Kavagutti S V."/>
        </authorList>
    </citation>
    <scope>NUCLEOTIDE SEQUENCE</scope>
</reference>
<protein>
    <submittedName>
        <fullName evidence="1">Unannotated protein</fullName>
    </submittedName>
</protein>
<organism evidence="1">
    <name type="scientific">freshwater metagenome</name>
    <dbReference type="NCBI Taxonomy" id="449393"/>
    <lineage>
        <taxon>unclassified sequences</taxon>
        <taxon>metagenomes</taxon>
        <taxon>ecological metagenomes</taxon>
    </lineage>
</organism>
<sequence length="224" mass="24721">MDAPDARSFPDIGLPPQGTPMWHIREAPLPLGRWRCRTIGDDTHDDSEVVTGPIDTGDSFVYGYCDVDAMGRSVMHLNPVVIPDAPALWFVALPDRTDPRPAMTLVGFATDHLPPGTIIGDPEFFSLPVDPTEQVGAISWWFEEGVVDQLFIAEQWRRHHLARLFTAAAQGFQVHNGWPPKLTSNGRRTALGEHLATRALFPDRYAPLEVLAPPMDPTPDGGSR</sequence>
<proteinExistence type="predicted"/>
<dbReference type="EMBL" id="CAEZUP010000040">
    <property type="protein sequence ID" value="CAB4610521.1"/>
    <property type="molecule type" value="Genomic_DNA"/>
</dbReference>
<accession>A0A6J6HAA5</accession>
<gene>
    <name evidence="1" type="ORF">UFOPK1835_01059</name>
</gene>